<proteinExistence type="predicted"/>
<organism evidence="2 3">
    <name type="scientific">Caenorhabditis briggsae</name>
    <dbReference type="NCBI Taxonomy" id="6238"/>
    <lineage>
        <taxon>Eukaryota</taxon>
        <taxon>Metazoa</taxon>
        <taxon>Ecdysozoa</taxon>
        <taxon>Nematoda</taxon>
        <taxon>Chromadorea</taxon>
        <taxon>Rhabditida</taxon>
        <taxon>Rhabditina</taxon>
        <taxon>Rhabditomorpha</taxon>
        <taxon>Rhabditoidea</taxon>
        <taxon>Rhabditidae</taxon>
        <taxon>Peloderinae</taxon>
        <taxon>Caenorhabditis</taxon>
    </lineage>
</organism>
<gene>
    <name evidence="2" type="ORF">CBG27512</name>
    <name evidence="2" type="ORF">CBG_27512</name>
</gene>
<protein>
    <submittedName>
        <fullName evidence="2">Protein CBG27512</fullName>
    </submittedName>
</protein>
<dbReference type="EMBL" id="HE601451">
    <property type="protein sequence ID" value="CAR98507.1"/>
    <property type="molecule type" value="Genomic_DNA"/>
</dbReference>
<feature type="region of interest" description="Disordered" evidence="1">
    <location>
        <begin position="47"/>
        <end position="84"/>
    </location>
</feature>
<accession>B6IF27</accession>
<name>B6IF27_CAEBR</name>
<dbReference type="Proteomes" id="UP000008549">
    <property type="component" value="Unassembled WGS sequence"/>
</dbReference>
<evidence type="ECO:0000313" key="2">
    <source>
        <dbReference type="EMBL" id="CAR98507.1"/>
    </source>
</evidence>
<dbReference type="GeneID" id="68918963"/>
<sequence length="84" mass="9665">MYFKTKKIVLAKIQEREKNHENDNETIREMLLSMGSVWLLYQSPPTQKSKKLSTEDRTSWHKISGGGSGNSIIRPQETNKTVSK</sequence>
<evidence type="ECO:0000256" key="1">
    <source>
        <dbReference type="SAM" id="MobiDB-lite"/>
    </source>
</evidence>
<dbReference type="RefSeq" id="XP_045098079.1">
    <property type="nucleotide sequence ID" value="XM_045239086.1"/>
</dbReference>
<dbReference type="KEGG" id="cbr:CBG_27512"/>
<dbReference type="CTD" id="68918963"/>
<reference evidence="2 3" key="2">
    <citation type="journal article" date="2011" name="PLoS Genet.">
        <title>Caenorhabditis briggsae recombinant inbred line genotypes reveal inter-strain incompatibility and the evolution of recombination.</title>
        <authorList>
            <person name="Ross J.A."/>
            <person name="Koboldt D.C."/>
            <person name="Staisch J.E."/>
            <person name="Chamberlin H.M."/>
            <person name="Gupta B.P."/>
            <person name="Miller R.D."/>
            <person name="Baird S.E."/>
            <person name="Haag E.S."/>
        </authorList>
    </citation>
    <scope>NUCLEOTIDE SEQUENCE [LARGE SCALE GENOMIC DNA]</scope>
    <source>
        <strain evidence="2 3">AF16</strain>
    </source>
</reference>
<dbReference type="AlphaFoldDB" id="B6IF27"/>
<reference evidence="2 3" key="1">
    <citation type="journal article" date="2003" name="PLoS Biol.">
        <title>The genome sequence of Caenorhabditis briggsae: a platform for comparative genomics.</title>
        <authorList>
            <person name="Stein L.D."/>
            <person name="Bao Z."/>
            <person name="Blasiar D."/>
            <person name="Blumenthal T."/>
            <person name="Brent M.R."/>
            <person name="Chen N."/>
            <person name="Chinwalla A."/>
            <person name="Clarke L."/>
            <person name="Clee C."/>
            <person name="Coghlan A."/>
            <person name="Coulson A."/>
            <person name="D'Eustachio P."/>
            <person name="Fitch D.H."/>
            <person name="Fulton L.A."/>
            <person name="Fulton R.E."/>
            <person name="Griffiths-Jones S."/>
            <person name="Harris T.W."/>
            <person name="Hillier L.W."/>
            <person name="Kamath R."/>
            <person name="Kuwabara P.E."/>
            <person name="Mardis E.R."/>
            <person name="Marra M.A."/>
            <person name="Miner T.L."/>
            <person name="Minx P."/>
            <person name="Mullikin J.C."/>
            <person name="Plumb R.W."/>
            <person name="Rogers J."/>
            <person name="Schein J.E."/>
            <person name="Sohrmann M."/>
            <person name="Spieth J."/>
            <person name="Stajich J.E."/>
            <person name="Wei C."/>
            <person name="Willey D."/>
            <person name="Wilson R.K."/>
            <person name="Durbin R."/>
            <person name="Waterston R.H."/>
        </authorList>
    </citation>
    <scope>NUCLEOTIDE SEQUENCE [LARGE SCALE GENOMIC DNA]</scope>
    <source>
        <strain evidence="2 3">AF16</strain>
    </source>
</reference>
<dbReference type="InParanoid" id="B6IF27"/>
<keyword evidence="3" id="KW-1185">Reference proteome</keyword>
<evidence type="ECO:0000313" key="3">
    <source>
        <dbReference type="Proteomes" id="UP000008549"/>
    </source>
</evidence>
<dbReference type="HOGENOM" id="CLU_2529500_0_0_1"/>